<gene>
    <name evidence="1" type="primary">AVEN_42408_1</name>
    <name evidence="1" type="ORF">TNCT_1461</name>
</gene>
<protein>
    <submittedName>
        <fullName evidence="1">DUF1758 domain-containing protein</fullName>
    </submittedName>
</protein>
<dbReference type="PANTHER" id="PTHR47331:SF1">
    <property type="entry name" value="GAG-LIKE PROTEIN"/>
    <property type="match status" value="1"/>
</dbReference>
<organism evidence="1 2">
    <name type="scientific">Trichonephila clavata</name>
    <name type="common">Joro spider</name>
    <name type="synonym">Nephila clavata</name>
    <dbReference type="NCBI Taxonomy" id="2740835"/>
    <lineage>
        <taxon>Eukaryota</taxon>
        <taxon>Metazoa</taxon>
        <taxon>Ecdysozoa</taxon>
        <taxon>Arthropoda</taxon>
        <taxon>Chelicerata</taxon>
        <taxon>Arachnida</taxon>
        <taxon>Araneae</taxon>
        <taxon>Araneomorphae</taxon>
        <taxon>Entelegynae</taxon>
        <taxon>Araneoidea</taxon>
        <taxon>Nephilidae</taxon>
        <taxon>Trichonephila</taxon>
    </lineage>
</organism>
<accession>A0A8X6GCD4</accession>
<dbReference type="PANTHER" id="PTHR47331">
    <property type="entry name" value="PHD-TYPE DOMAIN-CONTAINING PROTEIN"/>
    <property type="match status" value="1"/>
</dbReference>
<name>A0A8X6GCD4_TRICU</name>
<dbReference type="OrthoDB" id="6433130at2759"/>
<proteinExistence type="predicted"/>
<evidence type="ECO:0000313" key="2">
    <source>
        <dbReference type="Proteomes" id="UP000887116"/>
    </source>
</evidence>
<comment type="caution">
    <text evidence="1">The sequence shown here is derived from an EMBL/GenBank/DDBJ whole genome shotgun (WGS) entry which is preliminary data.</text>
</comment>
<keyword evidence="2" id="KW-1185">Reference proteome</keyword>
<reference evidence="1" key="1">
    <citation type="submission" date="2020-07" db="EMBL/GenBank/DDBJ databases">
        <title>Multicomponent nature underlies the extraordinary mechanical properties of spider dragline silk.</title>
        <authorList>
            <person name="Kono N."/>
            <person name="Nakamura H."/>
            <person name="Mori M."/>
            <person name="Yoshida Y."/>
            <person name="Ohtoshi R."/>
            <person name="Malay A.D."/>
            <person name="Moran D.A.P."/>
            <person name="Tomita M."/>
            <person name="Numata K."/>
            <person name="Arakawa K."/>
        </authorList>
    </citation>
    <scope>NUCLEOTIDE SEQUENCE</scope>
</reference>
<dbReference type="AlphaFoldDB" id="A0A8X6GCD4"/>
<dbReference type="Proteomes" id="UP000887116">
    <property type="component" value="Unassembled WGS sequence"/>
</dbReference>
<sequence>MATWKSEKETRKADSAFGFIVTGSIQNNQSNYYFRNFIQGQVDRNLTKFWDLEAIGIKKESNCDPDDQAKQHFKSSVRFNSDHYEVGFSWKRDKQESKDNFSVAEKRVKPLTRRFIRDPTLYTQYSGILKEYELQGRIERFLQTEKPTDRAVFYLPHQAVQTTKMRIVFEASSLENGQLALNDCIWPGVNLNPNILHLIISFRLNTI</sequence>
<evidence type="ECO:0000313" key="1">
    <source>
        <dbReference type="EMBL" id="GFR01063.1"/>
    </source>
</evidence>
<dbReference type="EMBL" id="BMAO01005375">
    <property type="protein sequence ID" value="GFR01063.1"/>
    <property type="molecule type" value="Genomic_DNA"/>
</dbReference>